<evidence type="ECO:0000256" key="1">
    <source>
        <dbReference type="SAM" id="MobiDB-lite"/>
    </source>
</evidence>
<name>A0A7X0MNE0_9SPHN</name>
<dbReference type="EMBL" id="JACHBT010000011">
    <property type="protein sequence ID" value="MBB6505249.1"/>
    <property type="molecule type" value="Genomic_DNA"/>
</dbReference>
<comment type="caution">
    <text evidence="2">The sequence shown here is derived from an EMBL/GenBank/DDBJ whole genome shotgun (WGS) entry which is preliminary data.</text>
</comment>
<protein>
    <submittedName>
        <fullName evidence="2">Uncharacterized protein</fullName>
    </submittedName>
</protein>
<reference evidence="2 3" key="2">
    <citation type="submission" date="2020-08" db="EMBL/GenBank/DDBJ databases">
        <authorList>
            <person name="Partida-Martinez L."/>
            <person name="Huntemann M."/>
            <person name="Clum A."/>
            <person name="Wang J."/>
            <person name="Palaniappan K."/>
            <person name="Ritter S."/>
            <person name="Chen I.-M."/>
            <person name="Stamatis D."/>
            <person name="Reddy T."/>
            <person name="O'Malley R."/>
            <person name="Daum C."/>
            <person name="Shapiro N."/>
            <person name="Ivanova N."/>
            <person name="Kyrpides N."/>
            <person name="Woyke T."/>
        </authorList>
    </citation>
    <scope>NUCLEOTIDE SEQUENCE [LARGE SCALE GENOMIC DNA]</scope>
    <source>
        <strain evidence="2 3">AS3.13</strain>
    </source>
</reference>
<dbReference type="AlphaFoldDB" id="A0A7X0MNE0"/>
<accession>A0A7X0MNE0</accession>
<gene>
    <name evidence="2" type="ORF">F4693_002237</name>
</gene>
<sequence>MASAQLPARNRQIDSRTEEQFGSRLKENPGDNVAERVGSRINTRINSRIERTDKKGVDAIYTNAQKIYTTKSTVKRTGEIAGDR</sequence>
<evidence type="ECO:0000313" key="3">
    <source>
        <dbReference type="Proteomes" id="UP000522313"/>
    </source>
</evidence>
<dbReference type="Proteomes" id="UP000522313">
    <property type="component" value="Unassembled WGS sequence"/>
</dbReference>
<reference evidence="2 3" key="1">
    <citation type="submission" date="2020-08" db="EMBL/GenBank/DDBJ databases">
        <title>The Agave Microbiome: Exploring the role of microbial communities in plant adaptations to desert environments.</title>
        <authorList>
            <person name="Partida-Martinez L.P."/>
        </authorList>
    </citation>
    <scope>NUCLEOTIDE SEQUENCE [LARGE SCALE GENOMIC DNA]</scope>
    <source>
        <strain evidence="2 3">AS3.13</strain>
    </source>
</reference>
<evidence type="ECO:0000313" key="2">
    <source>
        <dbReference type="EMBL" id="MBB6505249.1"/>
    </source>
</evidence>
<feature type="compositionally biased region" description="Basic and acidic residues" evidence="1">
    <location>
        <begin position="11"/>
        <end position="38"/>
    </location>
</feature>
<organism evidence="2 3">
    <name type="scientific">Sphingomonas endophytica</name>
    <dbReference type="NCBI Taxonomy" id="869719"/>
    <lineage>
        <taxon>Bacteria</taxon>
        <taxon>Pseudomonadati</taxon>
        <taxon>Pseudomonadota</taxon>
        <taxon>Alphaproteobacteria</taxon>
        <taxon>Sphingomonadales</taxon>
        <taxon>Sphingomonadaceae</taxon>
        <taxon>Sphingomonas</taxon>
    </lineage>
</organism>
<proteinExistence type="predicted"/>
<feature type="region of interest" description="Disordered" evidence="1">
    <location>
        <begin position="1"/>
        <end position="39"/>
    </location>
</feature>